<sequence>MIRQDEEDVQPAQRRHRQVHRHRRRVELHQPVDARAQRPPALMDFVVDPNLAVQGIQVRIPQDDVVQAARRRQVAQNRQGNQHQVPENGLMDQNRQVGQALQVVPIQQEPQIRLIEQNNQLDQNLQVAEIPGPPHARHLNVPLHLELLNRFMQDYAQQRIQVPYPAPPIFPFQMAMFIPPGQMMGNANFFMPPPFYVNSGHPPVLIQGQFYNIFVQVPNFPVMGPPNGQMYGHPGYALPPAPVVNPFRLVNQYPVLRNPEQQHHHHGNDAVPANQIAPERDERRNPVVDPVQQNPIRQDEPHALPDVSRMEIGTWQSVPRRLIPGLRRTYPTAGQNFEVTPWNGGSMSPSRQPDLQGASSSSQSTSGPSTSNPSSSQGKPSSK</sequence>
<feature type="compositionally biased region" description="Low complexity" evidence="1">
    <location>
        <begin position="359"/>
        <end position="383"/>
    </location>
</feature>
<feature type="region of interest" description="Disordered" evidence="1">
    <location>
        <begin position="260"/>
        <end position="308"/>
    </location>
</feature>
<evidence type="ECO:0000313" key="3">
    <source>
        <dbReference type="WBParaSite" id="Csp11.Scaffold629.g10106.t1"/>
    </source>
</evidence>
<organism evidence="2 3">
    <name type="scientific">Caenorhabditis tropicalis</name>
    <dbReference type="NCBI Taxonomy" id="1561998"/>
    <lineage>
        <taxon>Eukaryota</taxon>
        <taxon>Metazoa</taxon>
        <taxon>Ecdysozoa</taxon>
        <taxon>Nematoda</taxon>
        <taxon>Chromadorea</taxon>
        <taxon>Rhabditida</taxon>
        <taxon>Rhabditina</taxon>
        <taxon>Rhabditomorpha</taxon>
        <taxon>Rhabditoidea</taxon>
        <taxon>Rhabditidae</taxon>
        <taxon>Peloderinae</taxon>
        <taxon>Caenorhabditis</taxon>
    </lineage>
</organism>
<dbReference type="AlphaFoldDB" id="A0A1I7TN73"/>
<name>A0A1I7TN73_9PELO</name>
<feature type="region of interest" description="Disordered" evidence="1">
    <location>
        <begin position="337"/>
        <end position="383"/>
    </location>
</feature>
<evidence type="ECO:0000313" key="2">
    <source>
        <dbReference type="Proteomes" id="UP000095282"/>
    </source>
</evidence>
<feature type="region of interest" description="Disordered" evidence="1">
    <location>
        <begin position="1"/>
        <end position="31"/>
    </location>
</feature>
<evidence type="ECO:0000256" key="1">
    <source>
        <dbReference type="SAM" id="MobiDB-lite"/>
    </source>
</evidence>
<keyword evidence="2" id="KW-1185">Reference proteome</keyword>
<feature type="compositionally biased region" description="Basic residues" evidence="1">
    <location>
        <begin position="13"/>
        <end position="26"/>
    </location>
</feature>
<protein>
    <submittedName>
        <fullName evidence="3">Ring finger protein</fullName>
    </submittedName>
</protein>
<dbReference type="WBParaSite" id="Csp11.Scaffold629.g10106.t1">
    <property type="protein sequence ID" value="Csp11.Scaffold629.g10106.t1"/>
    <property type="gene ID" value="Csp11.Scaffold629.g10106"/>
</dbReference>
<feature type="compositionally biased region" description="Polar residues" evidence="1">
    <location>
        <begin position="337"/>
        <end position="353"/>
    </location>
</feature>
<proteinExistence type="predicted"/>
<reference evidence="3" key="1">
    <citation type="submission" date="2016-11" db="UniProtKB">
        <authorList>
            <consortium name="WormBaseParasite"/>
        </authorList>
    </citation>
    <scope>IDENTIFICATION</scope>
</reference>
<dbReference type="Proteomes" id="UP000095282">
    <property type="component" value="Unplaced"/>
</dbReference>
<accession>A0A1I7TN73</accession>